<keyword evidence="3" id="KW-1003">Cell membrane</keyword>
<dbReference type="PANTHER" id="PTHR22907">
    <property type="entry name" value="GH04558P"/>
    <property type="match status" value="1"/>
</dbReference>
<evidence type="ECO:0000313" key="11">
    <source>
        <dbReference type="EMBL" id="KAI1720932.1"/>
    </source>
</evidence>
<dbReference type="SMART" id="SM00241">
    <property type="entry name" value="ZP"/>
    <property type="match status" value="1"/>
</dbReference>
<evidence type="ECO:0000313" key="12">
    <source>
        <dbReference type="Proteomes" id="UP001201812"/>
    </source>
</evidence>
<evidence type="ECO:0000259" key="10">
    <source>
        <dbReference type="PROSITE" id="PS51034"/>
    </source>
</evidence>
<feature type="compositionally biased region" description="Basic and acidic residues" evidence="8">
    <location>
        <begin position="399"/>
        <end position="409"/>
    </location>
</feature>
<keyword evidence="12" id="KW-1185">Reference proteome</keyword>
<dbReference type="InterPro" id="IPR057475">
    <property type="entry name" value="CUT_C"/>
</dbReference>
<feature type="compositionally biased region" description="Low complexity" evidence="8">
    <location>
        <begin position="388"/>
        <end position="398"/>
    </location>
</feature>
<feature type="region of interest" description="Disordered" evidence="8">
    <location>
        <begin position="312"/>
        <end position="494"/>
    </location>
</feature>
<evidence type="ECO:0000256" key="2">
    <source>
        <dbReference type="ARBA" id="ARBA00022460"/>
    </source>
</evidence>
<organism evidence="11 12">
    <name type="scientific">Ditylenchus destructor</name>
    <dbReference type="NCBI Taxonomy" id="166010"/>
    <lineage>
        <taxon>Eukaryota</taxon>
        <taxon>Metazoa</taxon>
        <taxon>Ecdysozoa</taxon>
        <taxon>Nematoda</taxon>
        <taxon>Chromadorea</taxon>
        <taxon>Rhabditida</taxon>
        <taxon>Tylenchina</taxon>
        <taxon>Tylenchomorpha</taxon>
        <taxon>Sphaerularioidea</taxon>
        <taxon>Anguinidae</taxon>
        <taxon>Anguininae</taxon>
        <taxon>Ditylenchus</taxon>
    </lineage>
</organism>
<keyword evidence="2" id="KW-0193">Cuticle</keyword>
<evidence type="ECO:0000256" key="4">
    <source>
        <dbReference type="ARBA" id="ARBA00022692"/>
    </source>
</evidence>
<dbReference type="PROSITE" id="PS51034">
    <property type="entry name" value="ZP_2"/>
    <property type="match status" value="1"/>
</dbReference>
<name>A0AAD4N8W5_9BILA</name>
<dbReference type="EMBL" id="JAKKPZ010000005">
    <property type="protein sequence ID" value="KAI1720932.1"/>
    <property type="molecule type" value="Genomic_DNA"/>
</dbReference>
<comment type="subcellular location">
    <subcellularLocation>
        <location evidence="1">Cell membrane</location>
        <topology evidence="1">Single-pass type I membrane protein</topology>
    </subcellularLocation>
</comment>
<evidence type="ECO:0000256" key="6">
    <source>
        <dbReference type="ARBA" id="ARBA00022989"/>
    </source>
</evidence>
<dbReference type="PANTHER" id="PTHR22907:SF1">
    <property type="entry name" value="ZP DOMAIN-CONTAINING PROTEIN"/>
    <property type="match status" value="1"/>
</dbReference>
<gene>
    <name evidence="11" type="ORF">DdX_05182</name>
</gene>
<evidence type="ECO:0000256" key="3">
    <source>
        <dbReference type="ARBA" id="ARBA00022475"/>
    </source>
</evidence>
<dbReference type="InterPro" id="IPR001507">
    <property type="entry name" value="ZP_dom"/>
</dbReference>
<evidence type="ECO:0000256" key="1">
    <source>
        <dbReference type="ARBA" id="ARBA00004251"/>
    </source>
</evidence>
<protein>
    <submittedName>
        <fullName evidence="11">Cuticlin-1</fullName>
    </submittedName>
</protein>
<dbReference type="InterPro" id="IPR056953">
    <property type="entry name" value="CUT_N"/>
</dbReference>
<evidence type="ECO:0000256" key="9">
    <source>
        <dbReference type="SAM" id="Phobius"/>
    </source>
</evidence>
<keyword evidence="6 9" id="KW-1133">Transmembrane helix</keyword>
<dbReference type="Proteomes" id="UP001201812">
    <property type="component" value="Unassembled WGS sequence"/>
</dbReference>
<accession>A0AAD4N8W5</accession>
<sequence length="683" mass="74988">MSMVRAKKGIPPPTSISKGGRGGWLSISMLDIPKIQCGESRIRVSIRTNEPFGGNVYAKGFFNKDVCRVKGNGIGNSANITIPVNADCGMRRRRTVSPKGLVLEMTVVLMFHPKFLTRNDKAYHIECMYMEISQKVTNRLDVSALPSTEIGERVGLADTTLPKCSYEVLNKDEKGHVISFATIGQPVYHRWVCQPRTNNKAGGGSEATYTNGNPSANGDEDERLYCLTVHSCEVDDGQGNVQKLLDSNGCPMDKTLLDEIEYKADMEAGRKGFVFKFADRPTLFFGCQLRLELKSDWSQICKRTSDNCKAIAQSQSQLQQQRTSQTPSSDKTHSDFPRPSASVTPLDQVYSTISTPTSAQARQWKPLNGKGSPSAHEIPIGSAESERSNNGGSSSDSSSQEKEPSDENTKNNNAEGPYAESDDQVPEQTLNGDSDGLDETGEENGRDITSESSVLSYQATTPPTLALKRRTRSSTISPRISTPIPGSRTANQNDIIPLKDFTPTHENGKEKNEELQKKYTSRLSATVHLSGENGAKGEKRADSTVEGRTVSKIVTAAHAARTTFEKLPSYVDLDVNAPSVDVLDIPQISMIHDTPDERPKAFSARDFLEPSQQICVTRQTLSVSIFGAILVLLLIITLFCCVLFRLRRPSSVVVIPRSVRTNNGCDARSWIHRKNNVLNAYDA</sequence>
<feature type="compositionally biased region" description="Polar residues" evidence="8">
    <location>
        <begin position="341"/>
        <end position="361"/>
    </location>
</feature>
<reference evidence="11" key="1">
    <citation type="submission" date="2022-01" db="EMBL/GenBank/DDBJ databases">
        <title>Genome Sequence Resource for Two Populations of Ditylenchus destructor, the Migratory Endoparasitic Phytonematode.</title>
        <authorList>
            <person name="Zhang H."/>
            <person name="Lin R."/>
            <person name="Xie B."/>
        </authorList>
    </citation>
    <scope>NUCLEOTIDE SEQUENCE</scope>
    <source>
        <strain evidence="11">BazhouSP</strain>
    </source>
</reference>
<keyword evidence="7 9" id="KW-0472">Membrane</keyword>
<keyword evidence="5" id="KW-0732">Signal</keyword>
<dbReference type="InterPro" id="IPR051962">
    <property type="entry name" value="Cuticlin"/>
</dbReference>
<proteinExistence type="predicted"/>
<feature type="domain" description="ZP" evidence="10">
    <location>
        <begin position="36"/>
        <end position="308"/>
    </location>
</feature>
<dbReference type="AlphaFoldDB" id="A0AAD4N8W5"/>
<feature type="transmembrane region" description="Helical" evidence="9">
    <location>
        <begin position="621"/>
        <end position="644"/>
    </location>
</feature>
<dbReference type="GO" id="GO:0005886">
    <property type="term" value="C:plasma membrane"/>
    <property type="evidence" value="ECO:0007669"/>
    <property type="project" value="UniProtKB-SubCell"/>
</dbReference>
<dbReference type="GO" id="GO:0042302">
    <property type="term" value="F:structural constituent of cuticle"/>
    <property type="evidence" value="ECO:0007669"/>
    <property type="project" value="UniProtKB-KW"/>
</dbReference>
<feature type="compositionally biased region" description="Low complexity" evidence="8">
    <location>
        <begin position="313"/>
        <end position="329"/>
    </location>
</feature>
<feature type="compositionally biased region" description="Polar residues" evidence="8">
    <location>
        <begin position="450"/>
        <end position="463"/>
    </location>
</feature>
<comment type="caution">
    <text evidence="11">The sequence shown here is derived from an EMBL/GenBank/DDBJ whole genome shotgun (WGS) entry which is preliminary data.</text>
</comment>
<feature type="compositionally biased region" description="Low complexity" evidence="8">
    <location>
        <begin position="473"/>
        <end position="488"/>
    </location>
</feature>
<evidence type="ECO:0000256" key="7">
    <source>
        <dbReference type="ARBA" id="ARBA00023136"/>
    </source>
</evidence>
<evidence type="ECO:0000256" key="8">
    <source>
        <dbReference type="SAM" id="MobiDB-lite"/>
    </source>
</evidence>
<evidence type="ECO:0000256" key="5">
    <source>
        <dbReference type="ARBA" id="ARBA00022729"/>
    </source>
</evidence>
<dbReference type="Pfam" id="PF25301">
    <property type="entry name" value="CUT_C"/>
    <property type="match status" value="1"/>
</dbReference>
<dbReference type="Pfam" id="PF25057">
    <property type="entry name" value="CUT_N"/>
    <property type="match status" value="1"/>
</dbReference>
<keyword evidence="4 9" id="KW-0812">Transmembrane</keyword>